<feature type="transmembrane region" description="Helical" evidence="1">
    <location>
        <begin position="74"/>
        <end position="99"/>
    </location>
</feature>
<evidence type="ECO:0000256" key="1">
    <source>
        <dbReference type="SAM" id="Phobius"/>
    </source>
</evidence>
<evidence type="ECO:0008006" key="4">
    <source>
        <dbReference type="Google" id="ProtNLM"/>
    </source>
</evidence>
<dbReference type="RefSeq" id="WP_379524055.1">
    <property type="nucleotide sequence ID" value="NZ_JBHSPA010000114.1"/>
</dbReference>
<keyword evidence="1" id="KW-0472">Membrane</keyword>
<keyword evidence="1" id="KW-1133">Transmembrane helix</keyword>
<evidence type="ECO:0000313" key="3">
    <source>
        <dbReference type="Proteomes" id="UP001596058"/>
    </source>
</evidence>
<evidence type="ECO:0000313" key="2">
    <source>
        <dbReference type="EMBL" id="MFC5834641.1"/>
    </source>
</evidence>
<protein>
    <recommendedName>
        <fullName evidence="4">1,4-dihydroxy-2-naphthoate octaprenyltransferase</fullName>
    </recommendedName>
</protein>
<dbReference type="Proteomes" id="UP001596058">
    <property type="component" value="Unassembled WGS sequence"/>
</dbReference>
<feature type="transmembrane region" description="Helical" evidence="1">
    <location>
        <begin position="148"/>
        <end position="167"/>
    </location>
</feature>
<reference evidence="3" key="1">
    <citation type="journal article" date="2019" name="Int. J. Syst. Evol. Microbiol.">
        <title>The Global Catalogue of Microorganisms (GCM) 10K type strain sequencing project: providing services to taxonomists for standard genome sequencing and annotation.</title>
        <authorList>
            <consortium name="The Broad Institute Genomics Platform"/>
            <consortium name="The Broad Institute Genome Sequencing Center for Infectious Disease"/>
            <person name="Wu L."/>
            <person name="Ma J."/>
        </authorList>
    </citation>
    <scope>NUCLEOTIDE SEQUENCE [LARGE SCALE GENOMIC DNA]</scope>
    <source>
        <strain evidence="3">CCUG 53903</strain>
    </source>
</reference>
<keyword evidence="1" id="KW-0812">Transmembrane</keyword>
<name>A0ABW1DD52_9ACTN</name>
<dbReference type="EMBL" id="JBHSPA010000114">
    <property type="protein sequence ID" value="MFC5834641.1"/>
    <property type="molecule type" value="Genomic_DNA"/>
</dbReference>
<organism evidence="2 3">
    <name type="scientific">Nonomuraea insulae</name>
    <dbReference type="NCBI Taxonomy" id="1616787"/>
    <lineage>
        <taxon>Bacteria</taxon>
        <taxon>Bacillati</taxon>
        <taxon>Actinomycetota</taxon>
        <taxon>Actinomycetes</taxon>
        <taxon>Streptosporangiales</taxon>
        <taxon>Streptosporangiaceae</taxon>
        <taxon>Nonomuraea</taxon>
    </lineage>
</organism>
<sequence length="168" mass="19063">MADLDLLQAWAMWFDNVQVNEHTLYGWSILALGRTGKVMAFFGGMTVVLDLVGPERLNKFGERHKRFDPDRSKAYTIFLNVIVVGVLPLALFTLVMFWFAALGMVGIWGFFPVLIMFPISNILMSDSFPRRAIRGVARGLSSKRWEPVIRWGAVMLLFAGFHFDMLAS</sequence>
<accession>A0ABW1DD52</accession>
<comment type="caution">
    <text evidence="2">The sequence shown here is derived from an EMBL/GenBank/DDBJ whole genome shotgun (WGS) entry which is preliminary data.</text>
</comment>
<keyword evidence="3" id="KW-1185">Reference proteome</keyword>
<proteinExistence type="predicted"/>
<gene>
    <name evidence="2" type="ORF">ACFPZ3_63285</name>
</gene>
<feature type="transmembrane region" description="Helical" evidence="1">
    <location>
        <begin position="105"/>
        <end position="124"/>
    </location>
</feature>
<feature type="transmembrane region" description="Helical" evidence="1">
    <location>
        <begin position="24"/>
        <end position="53"/>
    </location>
</feature>